<protein>
    <recommendedName>
        <fullName evidence="2">DinB-like domain-containing protein</fullName>
    </recommendedName>
</protein>
<organism evidence="3 4">
    <name type="scientific">Candidatus Sulfotelmatobacter kueseliae</name>
    <dbReference type="NCBI Taxonomy" id="2042962"/>
    <lineage>
        <taxon>Bacteria</taxon>
        <taxon>Pseudomonadati</taxon>
        <taxon>Acidobacteriota</taxon>
        <taxon>Terriglobia</taxon>
        <taxon>Terriglobales</taxon>
        <taxon>Candidatus Korobacteraceae</taxon>
        <taxon>Candidatus Sulfotelmatobacter</taxon>
    </lineage>
</organism>
<name>A0A2U3L076_9BACT</name>
<reference evidence="4" key="1">
    <citation type="submission" date="2018-02" db="EMBL/GenBank/DDBJ databases">
        <authorList>
            <person name="Hausmann B."/>
        </authorList>
    </citation>
    <scope>NUCLEOTIDE SEQUENCE [LARGE SCALE GENOMIC DNA]</scope>
    <source>
        <strain evidence="4">Peat soil MAG SbA1</strain>
    </source>
</reference>
<keyword evidence="1" id="KW-0732">Signal</keyword>
<dbReference type="SUPFAM" id="SSF109854">
    <property type="entry name" value="DinB/YfiT-like putative metalloenzymes"/>
    <property type="match status" value="1"/>
</dbReference>
<gene>
    <name evidence="3" type="ORF">SBA1_590004</name>
</gene>
<evidence type="ECO:0000313" key="4">
    <source>
        <dbReference type="Proteomes" id="UP000238701"/>
    </source>
</evidence>
<evidence type="ECO:0000256" key="1">
    <source>
        <dbReference type="SAM" id="SignalP"/>
    </source>
</evidence>
<evidence type="ECO:0000313" key="3">
    <source>
        <dbReference type="EMBL" id="SPF45321.1"/>
    </source>
</evidence>
<dbReference type="InterPro" id="IPR034660">
    <property type="entry name" value="DinB/YfiT-like"/>
</dbReference>
<dbReference type="Gene3D" id="1.20.120.450">
    <property type="entry name" value="dinb family like domain"/>
    <property type="match status" value="1"/>
</dbReference>
<feature type="domain" description="DinB-like" evidence="2">
    <location>
        <begin position="37"/>
        <end position="190"/>
    </location>
</feature>
<feature type="chain" id="PRO_5015489827" description="DinB-like domain-containing protein" evidence="1">
    <location>
        <begin position="22"/>
        <end position="202"/>
    </location>
</feature>
<accession>A0A2U3L076</accession>
<proteinExistence type="predicted"/>
<dbReference type="EMBL" id="OMOD01000154">
    <property type="protein sequence ID" value="SPF45321.1"/>
    <property type="molecule type" value="Genomic_DNA"/>
</dbReference>
<feature type="signal peptide" evidence="1">
    <location>
        <begin position="1"/>
        <end position="21"/>
    </location>
</feature>
<dbReference type="InterPro" id="IPR024775">
    <property type="entry name" value="DinB-like"/>
</dbReference>
<dbReference type="AlphaFoldDB" id="A0A2U3L076"/>
<evidence type="ECO:0000259" key="2">
    <source>
        <dbReference type="Pfam" id="PF12867"/>
    </source>
</evidence>
<dbReference type="Pfam" id="PF12867">
    <property type="entry name" value="DinB_2"/>
    <property type="match status" value="1"/>
</dbReference>
<dbReference type="Proteomes" id="UP000238701">
    <property type="component" value="Unassembled WGS sequence"/>
</dbReference>
<sequence length="202" mass="23214">MKTIRLLPILLLLTTTVRLSAAQGMSDRDREHLLVHFEMTGSMLAEEVRGLSPAQLEYKASPDRWSIRECVSHLAVAEPDYWRELMKAVKAPPDMKDKKSDATDADIMWYGIDRVVHTKTGGGHEKVETYKDLGEALAKFQTLRATMIQYIKTTDDDLRAHSFGDYGELIDSWQWMLEISTHSERHIQQIREIKADPNFPKK</sequence>